<accession>A0A1Q3EB40</accession>
<reference evidence="3 4" key="2">
    <citation type="submission" date="2017-02" db="EMBL/GenBank/DDBJ databases">
        <title>A genome survey and senescence transcriptome analysis in Lentinula edodes.</title>
        <authorList>
            <person name="Sakamoto Y."/>
            <person name="Nakade K."/>
            <person name="Sato S."/>
            <person name="Yoshida Y."/>
            <person name="Miyazaki K."/>
            <person name="Natsume S."/>
            <person name="Konno N."/>
        </authorList>
    </citation>
    <scope>NUCLEOTIDE SEQUENCE [LARGE SCALE GENOMIC DNA]</scope>
    <source>
        <strain evidence="3 4">NBRC 111202</strain>
    </source>
</reference>
<dbReference type="CDD" id="cd07992">
    <property type="entry name" value="LPLAT_AAK14816-like"/>
    <property type="match status" value="1"/>
</dbReference>
<dbReference type="SMART" id="SM00563">
    <property type="entry name" value="PlsC"/>
    <property type="match status" value="1"/>
</dbReference>
<evidence type="ECO:0000259" key="2">
    <source>
        <dbReference type="SMART" id="SM00563"/>
    </source>
</evidence>
<dbReference type="PANTHER" id="PTHR31605">
    <property type="entry name" value="GLYCEROL-3-PHOSPHATE O-ACYLTRANSFERASE 1"/>
    <property type="match status" value="1"/>
</dbReference>
<feature type="transmembrane region" description="Helical" evidence="1">
    <location>
        <begin position="393"/>
        <end position="422"/>
    </location>
</feature>
<feature type="transmembrane region" description="Helical" evidence="1">
    <location>
        <begin position="344"/>
        <end position="373"/>
    </location>
</feature>
<organism evidence="3 4">
    <name type="scientific">Lentinula edodes</name>
    <name type="common">Shiitake mushroom</name>
    <name type="synonym">Lentinus edodes</name>
    <dbReference type="NCBI Taxonomy" id="5353"/>
    <lineage>
        <taxon>Eukaryota</taxon>
        <taxon>Fungi</taxon>
        <taxon>Dikarya</taxon>
        <taxon>Basidiomycota</taxon>
        <taxon>Agaricomycotina</taxon>
        <taxon>Agaricomycetes</taxon>
        <taxon>Agaricomycetidae</taxon>
        <taxon>Agaricales</taxon>
        <taxon>Marasmiineae</taxon>
        <taxon>Omphalotaceae</taxon>
        <taxon>Lentinula</taxon>
    </lineage>
</organism>
<name>A0A1Q3EB40_LENED</name>
<dbReference type="GO" id="GO:0004366">
    <property type="term" value="F:glycerol-3-phosphate O-acyltransferase activity"/>
    <property type="evidence" value="ECO:0007669"/>
    <property type="project" value="TreeGrafter"/>
</dbReference>
<dbReference type="SUPFAM" id="SSF69593">
    <property type="entry name" value="Glycerol-3-phosphate (1)-acyltransferase"/>
    <property type="match status" value="1"/>
</dbReference>
<keyword evidence="4" id="KW-1185">Reference proteome</keyword>
<protein>
    <submittedName>
        <fullName evidence="3">Acyltransferase domain protein</fullName>
    </submittedName>
</protein>
<keyword evidence="1" id="KW-0472">Membrane</keyword>
<dbReference type="Proteomes" id="UP000188533">
    <property type="component" value="Unassembled WGS sequence"/>
</dbReference>
<dbReference type="Pfam" id="PF01553">
    <property type="entry name" value="Acyltransferase"/>
    <property type="match status" value="1"/>
</dbReference>
<gene>
    <name evidence="3" type="ORF">LENED_006095</name>
</gene>
<sequence>MTGVETKGATRASRYSSAGIVKRAAKLLFQFTLKVFYGTIVVSNAHFIPETGKPCIVCANHSNSLTDALLLVTSVPSNRRNMLRLTAKSTQFGKKTFTSWLIESAGTVPIHRRKDFDGPVDNSQAMTSLIKALEDGDAVMMFPEGMSRFHPTIAPLKTGVARLVSDVLSRHRDDPDFEINILNCSITYMHRQHWRSDVLVTWHPPIILRPKDNPELLEPAEPETIRAVTKQIYTQISSGTFDSPSWHLVQSSKLAARMYAPLGTRMSLGDHVRITRTFLEAFKDAHEDSSEDNQPIHPDIVKVAQLQEDLKAYQHRLISYGIKDDRVRRPLSRREILRRMAIRLFWSCFLFSISIPGLLLWFPVILTTFYAVHEFKKSGPVFDTFDEIAQYKLVYGLVSGICVWLGGVILTLPFAMITVLLIPALMWMTLRWMEDCVASTRAFFTLFRLLRVGKQTLNEMRSLHDVLHRQIMDLAIALGLPSDPEEFFPQAGGKEKGRVMGSWQSKAGYFSIRRRRKRDWNETLRLYDKVDYPDEDS</sequence>
<feature type="domain" description="Phospholipid/glycerol acyltransferase" evidence="2">
    <location>
        <begin position="55"/>
        <end position="189"/>
    </location>
</feature>
<reference evidence="3 4" key="1">
    <citation type="submission" date="2016-08" db="EMBL/GenBank/DDBJ databases">
        <authorList>
            <consortium name="Lentinula edodes genome sequencing consortium"/>
            <person name="Sakamoto Y."/>
            <person name="Nakade K."/>
            <person name="Sato S."/>
            <person name="Yoshida Y."/>
            <person name="Miyazaki K."/>
            <person name="Natsume S."/>
            <person name="Konno N."/>
        </authorList>
    </citation>
    <scope>NUCLEOTIDE SEQUENCE [LARGE SCALE GENOMIC DNA]</scope>
    <source>
        <strain evidence="3 4">NBRC 111202</strain>
    </source>
</reference>
<proteinExistence type="predicted"/>
<keyword evidence="3" id="KW-0808">Transferase</keyword>
<dbReference type="InterPro" id="IPR002123">
    <property type="entry name" value="Plipid/glycerol_acylTrfase"/>
</dbReference>
<dbReference type="InterPro" id="IPR052744">
    <property type="entry name" value="GPAT/DAPAT"/>
</dbReference>
<dbReference type="GO" id="GO:0016287">
    <property type="term" value="F:glycerone-phosphate O-acyltransferase activity"/>
    <property type="evidence" value="ECO:0007669"/>
    <property type="project" value="TreeGrafter"/>
</dbReference>
<keyword evidence="3" id="KW-0012">Acyltransferase</keyword>
<dbReference type="AlphaFoldDB" id="A0A1Q3EB40"/>
<keyword evidence="1" id="KW-1133">Transmembrane helix</keyword>
<dbReference type="GO" id="GO:0008654">
    <property type="term" value="P:phospholipid biosynthetic process"/>
    <property type="evidence" value="ECO:0007669"/>
    <property type="project" value="TreeGrafter"/>
</dbReference>
<dbReference type="PANTHER" id="PTHR31605:SF0">
    <property type="entry name" value="GLYCEROL-3-PHOSPHATE O-ACYLTRANSFERASE 1"/>
    <property type="match status" value="1"/>
</dbReference>
<evidence type="ECO:0000256" key="1">
    <source>
        <dbReference type="SAM" id="Phobius"/>
    </source>
</evidence>
<dbReference type="EMBL" id="BDGU01000184">
    <property type="protein sequence ID" value="GAW04314.1"/>
    <property type="molecule type" value="Genomic_DNA"/>
</dbReference>
<evidence type="ECO:0000313" key="4">
    <source>
        <dbReference type="Proteomes" id="UP000188533"/>
    </source>
</evidence>
<keyword evidence="1" id="KW-0812">Transmembrane</keyword>
<evidence type="ECO:0000313" key="3">
    <source>
        <dbReference type="EMBL" id="GAW04314.1"/>
    </source>
</evidence>
<comment type="caution">
    <text evidence="3">The sequence shown here is derived from an EMBL/GenBank/DDBJ whole genome shotgun (WGS) entry which is preliminary data.</text>
</comment>